<evidence type="ECO:0000256" key="2">
    <source>
        <dbReference type="ARBA" id="ARBA00023125"/>
    </source>
</evidence>
<proteinExistence type="predicted"/>
<dbReference type="Gene3D" id="1.10.10.10">
    <property type="entry name" value="Winged helix-like DNA-binding domain superfamily/Winged helix DNA-binding domain"/>
    <property type="match status" value="1"/>
</dbReference>
<dbReference type="CDD" id="cd00092">
    <property type="entry name" value="HTH_CRP"/>
    <property type="match status" value="1"/>
</dbReference>
<dbReference type="SMART" id="SM00100">
    <property type="entry name" value="cNMP"/>
    <property type="match status" value="1"/>
</dbReference>
<organism evidence="7 8">
    <name type="scientific">Halolactibacillus alkaliphilus</name>
    <dbReference type="NCBI Taxonomy" id="442899"/>
    <lineage>
        <taxon>Bacteria</taxon>
        <taxon>Bacillati</taxon>
        <taxon>Bacillota</taxon>
        <taxon>Bacilli</taxon>
        <taxon>Bacillales</taxon>
        <taxon>Bacillaceae</taxon>
        <taxon>Halolactibacillus</taxon>
    </lineage>
</organism>
<dbReference type="InterPro" id="IPR000595">
    <property type="entry name" value="cNMP-bd_dom"/>
</dbReference>
<comment type="caution">
    <text evidence="7">The sequence shown here is derived from an EMBL/GenBank/DDBJ whole genome shotgun (WGS) entry which is preliminary data.</text>
</comment>
<dbReference type="PROSITE" id="PS51063">
    <property type="entry name" value="HTH_CRP_2"/>
    <property type="match status" value="1"/>
</dbReference>
<dbReference type="RefSeq" id="WP_089799830.1">
    <property type="nucleotide sequence ID" value="NZ_BJYE01000003.1"/>
</dbReference>
<dbReference type="Pfam" id="PF13545">
    <property type="entry name" value="HTH_Crp_2"/>
    <property type="match status" value="1"/>
</dbReference>
<feature type="domain" description="Cyclic nucleotide-binding" evidence="5">
    <location>
        <begin position="16"/>
        <end position="136"/>
    </location>
</feature>
<sequence length="221" mass="24895">MSECHHVTGCVRQVPIFNHLPNKELTEVMKVVHSRSFPVGSFLYKAGDSSTGLYVVQTGKVILYRSNEEGKKQLVRQLFPGDFTGELALFLKQDHDLFAEAAEASHICHIKQSDIDTLLMTYPNIALTLLKHLAFRLDESERALQQATSGPVDVRLKHYLHQLKQPSRYPVVCDLPMKQKDLASHLGTTPESISRAIKRLEKAGDIKKRGPKTFVILQPLI</sequence>
<dbReference type="GO" id="GO:0005829">
    <property type="term" value="C:cytosol"/>
    <property type="evidence" value="ECO:0007669"/>
    <property type="project" value="TreeGrafter"/>
</dbReference>
<dbReference type="InterPro" id="IPR012318">
    <property type="entry name" value="HTH_CRP"/>
</dbReference>
<dbReference type="STRING" id="442899.SAMN05720591_10377"/>
<keyword evidence="8" id="KW-1185">Reference proteome</keyword>
<evidence type="ECO:0000256" key="1">
    <source>
        <dbReference type="ARBA" id="ARBA00023015"/>
    </source>
</evidence>
<evidence type="ECO:0000259" key="6">
    <source>
        <dbReference type="PROSITE" id="PS51063"/>
    </source>
</evidence>
<dbReference type="AlphaFoldDB" id="A0A511WXM5"/>
<dbReference type="InterPro" id="IPR018490">
    <property type="entry name" value="cNMP-bd_dom_sf"/>
</dbReference>
<evidence type="ECO:0000256" key="4">
    <source>
        <dbReference type="ARBA" id="ARBA00023163"/>
    </source>
</evidence>
<dbReference type="SMART" id="SM00419">
    <property type="entry name" value="HTH_CRP"/>
    <property type="match status" value="1"/>
</dbReference>
<protein>
    <submittedName>
        <fullName evidence="7">Crp/Fnr family transcriptional regulator</fullName>
    </submittedName>
</protein>
<dbReference type="CDD" id="cd00038">
    <property type="entry name" value="CAP_ED"/>
    <property type="match status" value="1"/>
</dbReference>
<dbReference type="Gene3D" id="2.60.120.10">
    <property type="entry name" value="Jelly Rolls"/>
    <property type="match status" value="1"/>
</dbReference>
<dbReference type="Proteomes" id="UP000321400">
    <property type="component" value="Unassembled WGS sequence"/>
</dbReference>
<gene>
    <name evidence="7" type="ORF">HAL01_03390</name>
</gene>
<reference evidence="7 8" key="1">
    <citation type="submission" date="2019-07" db="EMBL/GenBank/DDBJ databases">
        <title>Whole genome shotgun sequence of Halolactibacillus alkaliphilus NBRC 103919.</title>
        <authorList>
            <person name="Hosoyama A."/>
            <person name="Uohara A."/>
            <person name="Ohji S."/>
            <person name="Ichikawa N."/>
        </authorList>
    </citation>
    <scope>NUCLEOTIDE SEQUENCE [LARGE SCALE GENOMIC DNA]</scope>
    <source>
        <strain evidence="7 8">NBRC 103919</strain>
    </source>
</reference>
<dbReference type="GO" id="GO:0003700">
    <property type="term" value="F:DNA-binding transcription factor activity"/>
    <property type="evidence" value="ECO:0007669"/>
    <property type="project" value="TreeGrafter"/>
</dbReference>
<dbReference type="EMBL" id="BJYE01000003">
    <property type="protein sequence ID" value="GEN55875.1"/>
    <property type="molecule type" value="Genomic_DNA"/>
</dbReference>
<dbReference type="InterPro" id="IPR050397">
    <property type="entry name" value="Env_Response_Regulators"/>
</dbReference>
<keyword evidence="3" id="KW-0010">Activator</keyword>
<dbReference type="PANTHER" id="PTHR24567">
    <property type="entry name" value="CRP FAMILY TRANSCRIPTIONAL REGULATORY PROTEIN"/>
    <property type="match status" value="1"/>
</dbReference>
<dbReference type="PROSITE" id="PS50042">
    <property type="entry name" value="CNMP_BINDING_3"/>
    <property type="match status" value="1"/>
</dbReference>
<dbReference type="PRINTS" id="PR00034">
    <property type="entry name" value="HTHCRP"/>
</dbReference>
<dbReference type="Pfam" id="PF00027">
    <property type="entry name" value="cNMP_binding"/>
    <property type="match status" value="1"/>
</dbReference>
<dbReference type="InterPro" id="IPR014710">
    <property type="entry name" value="RmlC-like_jellyroll"/>
</dbReference>
<feature type="domain" description="HTH crp-type" evidence="6">
    <location>
        <begin position="150"/>
        <end position="220"/>
    </location>
</feature>
<keyword evidence="2" id="KW-0238">DNA-binding</keyword>
<dbReference type="SUPFAM" id="SSF46785">
    <property type="entry name" value="Winged helix' DNA-binding domain"/>
    <property type="match status" value="1"/>
</dbReference>
<keyword evidence="1" id="KW-0805">Transcription regulation</keyword>
<dbReference type="InterPro" id="IPR036390">
    <property type="entry name" value="WH_DNA-bd_sf"/>
</dbReference>
<evidence type="ECO:0000259" key="5">
    <source>
        <dbReference type="PROSITE" id="PS50042"/>
    </source>
</evidence>
<keyword evidence="4" id="KW-0804">Transcription</keyword>
<name>A0A511WXM5_9BACI</name>
<dbReference type="OrthoDB" id="9798104at2"/>
<accession>A0A511WXM5</accession>
<evidence type="ECO:0000313" key="8">
    <source>
        <dbReference type="Proteomes" id="UP000321400"/>
    </source>
</evidence>
<evidence type="ECO:0000313" key="7">
    <source>
        <dbReference type="EMBL" id="GEN55875.1"/>
    </source>
</evidence>
<dbReference type="SUPFAM" id="SSF51206">
    <property type="entry name" value="cAMP-binding domain-like"/>
    <property type="match status" value="1"/>
</dbReference>
<evidence type="ECO:0000256" key="3">
    <source>
        <dbReference type="ARBA" id="ARBA00023159"/>
    </source>
</evidence>
<dbReference type="InterPro" id="IPR036388">
    <property type="entry name" value="WH-like_DNA-bd_sf"/>
</dbReference>
<dbReference type="PANTHER" id="PTHR24567:SF28">
    <property type="entry name" value="LISTERIOLYSIN REGULATORY PROTEIN"/>
    <property type="match status" value="1"/>
</dbReference>
<dbReference type="GO" id="GO:0003677">
    <property type="term" value="F:DNA binding"/>
    <property type="evidence" value="ECO:0007669"/>
    <property type="project" value="UniProtKB-KW"/>
</dbReference>